<sequence length="243" mass="26608">MTFWSALILGLLASAHCAGMCAGLQMAMLSGPTSNQVIRSQTDAIWHVALLNFGRMVTYVSLGVVFTLLSYTVVAQLNISAVSRALRIATALTIVLIGIQLLMRKKRPFQRLEQLASSIWRPISKLIVHDSNRRYRSFLAGIAWGFLPCGLVYGVLLTSVFSADVFGAGLVMLGFAIGTMPALVLSGLLFKRFQSVVSNRYSQTIGGLFFILGGLAMLTAPYWVSREFLNDYPLLLNTVFCIT</sequence>
<organism evidence="3 4">
    <name type="scientific">Arenicella xantha</name>
    <dbReference type="NCBI Taxonomy" id="644221"/>
    <lineage>
        <taxon>Bacteria</taxon>
        <taxon>Pseudomonadati</taxon>
        <taxon>Pseudomonadota</taxon>
        <taxon>Gammaproteobacteria</taxon>
        <taxon>Arenicellales</taxon>
        <taxon>Arenicellaceae</taxon>
        <taxon>Arenicella</taxon>
    </lineage>
</organism>
<accession>A0A395JIU0</accession>
<dbReference type="EMBL" id="QNRT01000002">
    <property type="protein sequence ID" value="RBP50693.1"/>
    <property type="molecule type" value="Genomic_DNA"/>
</dbReference>
<feature type="transmembrane region" description="Helical" evidence="1">
    <location>
        <begin position="167"/>
        <end position="190"/>
    </location>
</feature>
<comment type="caution">
    <text evidence="3">The sequence shown here is derived from an EMBL/GenBank/DDBJ whole genome shotgun (WGS) entry which is preliminary data.</text>
</comment>
<feature type="transmembrane region" description="Helical" evidence="1">
    <location>
        <begin position="202"/>
        <end position="224"/>
    </location>
</feature>
<dbReference type="SUPFAM" id="SSF103473">
    <property type="entry name" value="MFS general substrate transporter"/>
    <property type="match status" value="1"/>
</dbReference>
<evidence type="ECO:0000313" key="4">
    <source>
        <dbReference type="Proteomes" id="UP000253083"/>
    </source>
</evidence>
<gene>
    <name evidence="3" type="ORF">DFR28_102104</name>
</gene>
<keyword evidence="1" id="KW-1133">Transmembrane helix</keyword>
<dbReference type="InterPro" id="IPR036259">
    <property type="entry name" value="MFS_trans_sf"/>
</dbReference>
<dbReference type="Proteomes" id="UP000253083">
    <property type="component" value="Unassembled WGS sequence"/>
</dbReference>
<evidence type="ECO:0000256" key="1">
    <source>
        <dbReference type="SAM" id="Phobius"/>
    </source>
</evidence>
<dbReference type="RefSeq" id="WP_113953535.1">
    <property type="nucleotide sequence ID" value="NZ_QNRT01000002.1"/>
</dbReference>
<dbReference type="InParanoid" id="A0A395JIU0"/>
<evidence type="ECO:0000259" key="2">
    <source>
        <dbReference type="Pfam" id="PF13386"/>
    </source>
</evidence>
<feature type="domain" description="Urease accessory protein UreH-like transmembrane" evidence="2">
    <location>
        <begin position="6"/>
        <end position="214"/>
    </location>
</feature>
<reference evidence="3 4" key="1">
    <citation type="submission" date="2018-06" db="EMBL/GenBank/DDBJ databases">
        <title>Genomic Encyclopedia of Type Strains, Phase IV (KMG-IV): sequencing the most valuable type-strain genomes for metagenomic binning, comparative biology and taxonomic classification.</title>
        <authorList>
            <person name="Goeker M."/>
        </authorList>
    </citation>
    <scope>NUCLEOTIDE SEQUENCE [LARGE SCALE GENOMIC DNA]</scope>
    <source>
        <strain evidence="3 4">DSM 24032</strain>
    </source>
</reference>
<keyword evidence="4" id="KW-1185">Reference proteome</keyword>
<feature type="transmembrane region" description="Helical" evidence="1">
    <location>
        <begin position="138"/>
        <end position="161"/>
    </location>
</feature>
<name>A0A395JIU0_9GAMM</name>
<dbReference type="PANTHER" id="PTHR42208:SF1">
    <property type="entry name" value="HEAVY METAL TRANSPORTER"/>
    <property type="match status" value="1"/>
</dbReference>
<dbReference type="OrthoDB" id="9798690at2"/>
<dbReference type="Pfam" id="PF13386">
    <property type="entry name" value="DsbD_2"/>
    <property type="match status" value="1"/>
</dbReference>
<proteinExistence type="predicted"/>
<keyword evidence="1" id="KW-0472">Membrane</keyword>
<evidence type="ECO:0000313" key="3">
    <source>
        <dbReference type="EMBL" id="RBP50693.1"/>
    </source>
</evidence>
<feature type="transmembrane region" description="Helical" evidence="1">
    <location>
        <begin position="85"/>
        <end position="103"/>
    </location>
</feature>
<keyword evidence="1" id="KW-0812">Transmembrane</keyword>
<dbReference type="AlphaFoldDB" id="A0A395JIU0"/>
<dbReference type="InterPro" id="IPR039447">
    <property type="entry name" value="UreH-like_TM_dom"/>
</dbReference>
<dbReference type="PANTHER" id="PTHR42208">
    <property type="entry name" value="HEAVY METAL TRANSPORTER-RELATED"/>
    <property type="match status" value="1"/>
</dbReference>
<protein>
    <recommendedName>
        <fullName evidence="2">Urease accessory protein UreH-like transmembrane domain-containing protein</fullName>
    </recommendedName>
</protein>